<feature type="compositionally biased region" description="Acidic residues" evidence="7">
    <location>
        <begin position="872"/>
        <end position="896"/>
    </location>
</feature>
<feature type="compositionally biased region" description="Acidic residues" evidence="7">
    <location>
        <begin position="947"/>
        <end position="964"/>
    </location>
</feature>
<evidence type="ECO:0000256" key="8">
    <source>
        <dbReference type="SAM" id="Phobius"/>
    </source>
</evidence>
<dbReference type="PANTHER" id="PTHR43341:SF26">
    <property type="entry name" value="GENERAL AMINO ACID PERMEASE AGP3"/>
    <property type="match status" value="1"/>
</dbReference>
<dbReference type="Proteomes" id="UP000627934">
    <property type="component" value="Unassembled WGS sequence"/>
</dbReference>
<name>A0A8H7MA09_9PEZI</name>
<feature type="compositionally biased region" description="Low complexity" evidence="7">
    <location>
        <begin position="753"/>
        <end position="775"/>
    </location>
</feature>
<feature type="transmembrane region" description="Helical" evidence="8">
    <location>
        <begin position="252"/>
        <end position="273"/>
    </location>
</feature>
<dbReference type="GO" id="GO:0016020">
    <property type="term" value="C:membrane"/>
    <property type="evidence" value="ECO:0007669"/>
    <property type="project" value="UniProtKB-SubCell"/>
</dbReference>
<reference evidence="10" key="2">
    <citation type="journal article" date="2018" name="DNA Res.">
        <title>Comparative genome and transcriptome analyses reveal adaptations to opportunistic infections in woody plant degrading pathogens of Botryosphaeriaceae.</title>
        <authorList>
            <person name="Yan J.Y."/>
            <person name="Zhao W.S."/>
            <person name="Chen Z."/>
            <person name="Xing Q.K."/>
            <person name="Zhang W."/>
            <person name="Chethana K.W.T."/>
            <person name="Xue M.F."/>
            <person name="Xu J.P."/>
            <person name="Phillips A.J.L."/>
            <person name="Wang Y."/>
            <person name="Liu J.H."/>
            <person name="Liu M."/>
            <person name="Zhou Y."/>
            <person name="Jayawardena R.S."/>
            <person name="Manawasinghe I.S."/>
            <person name="Huang J.B."/>
            <person name="Qiao G.H."/>
            <person name="Fu C.Y."/>
            <person name="Guo F.F."/>
            <person name="Dissanayake A.J."/>
            <person name="Peng Y.L."/>
            <person name="Hyde K.D."/>
            <person name="Li X.H."/>
        </authorList>
    </citation>
    <scope>NUCLEOTIDE SEQUENCE</scope>
    <source>
        <strain evidence="10">CSS-01s</strain>
    </source>
</reference>
<dbReference type="Pfam" id="PF00324">
    <property type="entry name" value="AA_permease"/>
    <property type="match status" value="2"/>
</dbReference>
<dbReference type="InterPro" id="IPR050524">
    <property type="entry name" value="APC_YAT"/>
</dbReference>
<keyword evidence="2" id="KW-0813">Transport</keyword>
<feature type="compositionally biased region" description="Polar residues" evidence="7">
    <location>
        <begin position="781"/>
        <end position="797"/>
    </location>
</feature>
<reference evidence="10" key="1">
    <citation type="submission" date="2016-08" db="EMBL/GenBank/DDBJ databases">
        <authorList>
            <person name="Yan J."/>
        </authorList>
    </citation>
    <scope>NUCLEOTIDE SEQUENCE</scope>
    <source>
        <strain evidence="10">CSS-01s</strain>
    </source>
</reference>
<feature type="transmembrane region" description="Helical" evidence="8">
    <location>
        <begin position="58"/>
        <end position="79"/>
    </location>
</feature>
<accession>A0A8H7MA09</accession>
<feature type="compositionally biased region" description="Low complexity" evidence="7">
    <location>
        <begin position="929"/>
        <end position="946"/>
    </location>
</feature>
<feature type="compositionally biased region" description="Low complexity" evidence="7">
    <location>
        <begin position="854"/>
        <end position="871"/>
    </location>
</feature>
<comment type="caution">
    <text evidence="10">The sequence shown here is derived from an EMBL/GenBank/DDBJ whole genome shotgun (WGS) entry which is preliminary data.</text>
</comment>
<evidence type="ECO:0000256" key="5">
    <source>
        <dbReference type="ARBA" id="ARBA00022989"/>
    </source>
</evidence>
<feature type="domain" description="Amino acid permease/ SLC12A" evidence="9">
    <location>
        <begin position="196"/>
        <end position="293"/>
    </location>
</feature>
<dbReference type="PROSITE" id="PS00218">
    <property type="entry name" value="AMINO_ACID_PERMEASE_1"/>
    <property type="match status" value="1"/>
</dbReference>
<evidence type="ECO:0000256" key="1">
    <source>
        <dbReference type="ARBA" id="ARBA00004141"/>
    </source>
</evidence>
<evidence type="ECO:0000259" key="9">
    <source>
        <dbReference type="Pfam" id="PF00324"/>
    </source>
</evidence>
<evidence type="ECO:0000313" key="10">
    <source>
        <dbReference type="EMBL" id="KAF9629198.1"/>
    </source>
</evidence>
<evidence type="ECO:0000256" key="3">
    <source>
        <dbReference type="ARBA" id="ARBA00022692"/>
    </source>
</evidence>
<evidence type="ECO:0000256" key="4">
    <source>
        <dbReference type="ARBA" id="ARBA00022970"/>
    </source>
</evidence>
<dbReference type="EMBL" id="MDYX01000024">
    <property type="protein sequence ID" value="KAF9629198.1"/>
    <property type="molecule type" value="Genomic_DNA"/>
</dbReference>
<comment type="subcellular location">
    <subcellularLocation>
        <location evidence="1">Membrane</location>
        <topology evidence="1">Multi-pass membrane protein</topology>
    </subcellularLocation>
</comment>
<feature type="compositionally biased region" description="Low complexity" evidence="7">
    <location>
        <begin position="965"/>
        <end position="1033"/>
    </location>
</feature>
<feature type="compositionally biased region" description="Low complexity" evidence="7">
    <location>
        <begin position="798"/>
        <end position="820"/>
    </location>
</feature>
<evidence type="ECO:0000313" key="11">
    <source>
        <dbReference type="Proteomes" id="UP000627934"/>
    </source>
</evidence>
<organism evidence="10 11">
    <name type="scientific">Lasiodiplodia theobromae</name>
    <dbReference type="NCBI Taxonomy" id="45133"/>
    <lineage>
        <taxon>Eukaryota</taxon>
        <taxon>Fungi</taxon>
        <taxon>Dikarya</taxon>
        <taxon>Ascomycota</taxon>
        <taxon>Pezizomycotina</taxon>
        <taxon>Dothideomycetes</taxon>
        <taxon>Dothideomycetes incertae sedis</taxon>
        <taxon>Botryosphaeriales</taxon>
        <taxon>Botryosphaeriaceae</taxon>
        <taxon>Lasiodiplodia</taxon>
    </lineage>
</organism>
<feature type="compositionally biased region" description="Low complexity" evidence="7">
    <location>
        <begin position="21"/>
        <end position="34"/>
    </location>
</feature>
<feature type="transmembrane region" description="Helical" evidence="8">
    <location>
        <begin position="125"/>
        <end position="148"/>
    </location>
</feature>
<dbReference type="InterPro" id="IPR004841">
    <property type="entry name" value="AA-permease/SLC12A_dom"/>
</dbReference>
<feature type="region of interest" description="Disordered" evidence="7">
    <location>
        <begin position="753"/>
        <end position="1033"/>
    </location>
</feature>
<feature type="region of interest" description="Disordered" evidence="7">
    <location>
        <begin position="1"/>
        <end position="47"/>
    </location>
</feature>
<dbReference type="InterPro" id="IPR004840">
    <property type="entry name" value="Amino_acid_permease_CS"/>
</dbReference>
<dbReference type="Gene3D" id="1.20.1740.10">
    <property type="entry name" value="Amino acid/polyamine transporter I"/>
    <property type="match status" value="2"/>
</dbReference>
<feature type="compositionally biased region" description="Low complexity" evidence="7">
    <location>
        <begin position="912"/>
        <end position="921"/>
    </location>
</feature>
<keyword evidence="4" id="KW-0029">Amino-acid transport</keyword>
<evidence type="ECO:0000256" key="6">
    <source>
        <dbReference type="ARBA" id="ARBA00023136"/>
    </source>
</evidence>
<dbReference type="GO" id="GO:0015171">
    <property type="term" value="F:amino acid transmembrane transporter activity"/>
    <property type="evidence" value="ECO:0007669"/>
    <property type="project" value="TreeGrafter"/>
</dbReference>
<keyword evidence="6 8" id="KW-0472">Membrane</keyword>
<gene>
    <name evidence="10" type="ORF">BFW01_g10401</name>
</gene>
<feature type="domain" description="Amino acid permease/ SLC12A" evidence="9">
    <location>
        <begin position="57"/>
        <end position="174"/>
    </location>
</feature>
<sequence>MSSDKKTDSNDADNGLKPMPSVEQGEVEQLGVEEGSVKPANSAREETGLKRDLAQRHLMMLAIGGVIGPGYFVGMGTGLSTAGPAGLLICFATVGTLLWAVMQCLGELAAFLSTPGSFTDYTARFIDPAFGFALGWNYWFLWAGILMAEYNNLSLVLGFWQSAMPTWGWVLVFCTKRRSCSAGPTRAACPCRRSSGAGEIYTWIVSITGVSTFITWGAICACQIRLRRAMRAQGVPLEDLPFRAQWDGFTPWFGLGLSVFFIFFQGWTAFAPWDAETFVMNYVTIAIFITLANTTRSSVEHSPDTLVQTSSDVPALTSSDVPALTSSDVSTLTSSNFSTLSSSSVSTLTSSDIPAQTPSNVNQMNISAAATPEPSTITKTLSRNATVTISLANNSITWLPTDVPVQTFLSLSSCDVAWGNWSSSYGQTYETSSSIWVGGITSTSRGTNDTPIITLCDGIPRGGAFVEYFGYSSQTVDLVTRTSYVTTGTAVPTCTQNSQDCSSLWSLWSVDKSSWSQAHTATDAGSFYQDPDYWAPNCKNPNSCDETCHLWGSEYVELYYFPQQWTEDRICGPNATRTDPWQVDKREIVTATVGTYTMTSPTAYLFFTTMYARDSLGYDAKSCGQDMSSIWIPVPPGELYSLPNSRSQQLSRTFDFANLAKTTVSGYEIPLVPSSAYWWPNSCSDNPGQLINSCAPSTIHDDYKPNILYNTQIQDLQSAWKSCSPLSQFFGTYAMHDPPIALTTAGGLLAPSATTTEAESTKPAATSAAAEPSSSVADPLPTNTSPATTAPETEVQPTATSVQETTEQQQPTATSSPQATEQQPTATSVQQTTEQEEPSPTESGSADPSSSEGGDASDPPSSTASPDPVTSDPDDDDSDPVDSDPGDGDGDSDPTDSDPGSSDPEDSDPTDSDPGNNSDSGGDSDPDSSDPGSSDPDSSDPNSSDPDSSDPDSSDPDDTSDPDSSDPGSSDPENTSDPGSSSADAGSSDPASTAAAAGESNSNPTASANPSDPSDDPSVVTIALPPSSTDDASVGAAAATGAAAANGASSAAAVVTLDGTTYTALPGQDLTLTEAGGSTVVVSAGQAATTLAGGQVVSVGSSGVVVVDGEGATATQAYSEASGGSASASSVAVVTVGGQTVTAADGQGIVVSGVSGGGGATTLTAGGAAATLSGGEVVSVGSDGVVVGGSTVSYSAATAGGQQQGGATATGGVVISVGGAATTVDGHTISLASSGVVVVDGTSQTLGGTAGSVITAGGQTFTVAGSTGGASGTTEAVLTIGSETVTAVRPDGSTGIVVIGGQTLTVGGAAITTGGEVISAGTDGIVIDGTTTESFSGKSSTATRTSSKASSTTSSTSLRTSSGGSASATATSGGDDDSSASSLGGRKLLLFLTAVAAVLLR</sequence>
<keyword evidence="5 8" id="KW-1133">Transmembrane helix</keyword>
<feature type="transmembrane region" description="Helical" evidence="8">
    <location>
        <begin position="200"/>
        <end position="222"/>
    </location>
</feature>
<dbReference type="PANTHER" id="PTHR43341">
    <property type="entry name" value="AMINO ACID PERMEASE"/>
    <property type="match status" value="1"/>
</dbReference>
<feature type="region of interest" description="Disordered" evidence="7">
    <location>
        <begin position="1333"/>
        <end position="1381"/>
    </location>
</feature>
<evidence type="ECO:0000256" key="2">
    <source>
        <dbReference type="ARBA" id="ARBA00022448"/>
    </source>
</evidence>
<feature type="transmembrane region" description="Helical" evidence="8">
    <location>
        <begin position="85"/>
        <end position="113"/>
    </location>
</feature>
<evidence type="ECO:0000256" key="7">
    <source>
        <dbReference type="SAM" id="MobiDB-lite"/>
    </source>
</evidence>
<proteinExistence type="predicted"/>
<protein>
    <submittedName>
        <fullName evidence="10">Amino acid permease</fullName>
    </submittedName>
</protein>
<keyword evidence="3 8" id="KW-0812">Transmembrane</keyword>